<evidence type="ECO:0000313" key="2">
    <source>
        <dbReference type="EMBL" id="KTD56163.1"/>
    </source>
</evidence>
<organism evidence="2 3">
    <name type="scientific">Legionella sainthelensi</name>
    <dbReference type="NCBI Taxonomy" id="28087"/>
    <lineage>
        <taxon>Bacteria</taxon>
        <taxon>Pseudomonadati</taxon>
        <taxon>Pseudomonadota</taxon>
        <taxon>Gammaproteobacteria</taxon>
        <taxon>Legionellales</taxon>
        <taxon>Legionellaceae</taxon>
        <taxon>Legionella</taxon>
    </lineage>
</organism>
<accession>A0A0W0YI21</accession>
<evidence type="ECO:0000313" key="3">
    <source>
        <dbReference type="Proteomes" id="UP000054621"/>
    </source>
</evidence>
<reference evidence="2 3" key="1">
    <citation type="submission" date="2015-11" db="EMBL/GenBank/DDBJ databases">
        <title>Genomic analysis of 38 Legionella species identifies large and diverse effector repertoires.</title>
        <authorList>
            <person name="Burstein D."/>
            <person name="Amaro F."/>
            <person name="Zusman T."/>
            <person name="Lifshitz Z."/>
            <person name="Cohen O."/>
            <person name="Gilbert J.A."/>
            <person name="Pupko T."/>
            <person name="Shuman H.A."/>
            <person name="Segal G."/>
        </authorList>
    </citation>
    <scope>NUCLEOTIDE SEQUENCE [LARGE SCALE GENOMIC DNA]</scope>
    <source>
        <strain evidence="2 3">Mt.St.Helens-4</strain>
    </source>
</reference>
<keyword evidence="1" id="KW-0732">Signal</keyword>
<feature type="signal peptide" evidence="1">
    <location>
        <begin position="1"/>
        <end position="19"/>
    </location>
</feature>
<dbReference type="EMBL" id="LNYV01000034">
    <property type="protein sequence ID" value="KTD56163.1"/>
    <property type="molecule type" value="Genomic_DNA"/>
</dbReference>
<feature type="chain" id="PRO_5006917632" evidence="1">
    <location>
        <begin position="20"/>
        <end position="119"/>
    </location>
</feature>
<dbReference type="AlphaFoldDB" id="A0A0W0YI21"/>
<dbReference type="PATRIC" id="fig|28087.4.peg.2469"/>
<dbReference type="eggNOG" id="ENOG5032CK0">
    <property type="taxonomic scope" value="Bacteria"/>
</dbReference>
<gene>
    <name evidence="2" type="ORF">Lsai_2293</name>
</gene>
<dbReference type="STRING" id="28087.Lsai_2293"/>
<protein>
    <submittedName>
        <fullName evidence="2">Uncharacterized protein</fullName>
    </submittedName>
</protein>
<name>A0A0W0YI21_9GAMM</name>
<evidence type="ECO:0000256" key="1">
    <source>
        <dbReference type="SAM" id="SignalP"/>
    </source>
</evidence>
<sequence>MIRTICAGLLFLFSAVTFAAACGRALPVDHPGFCSSFKTAATCYCTSKGLPPYVCQNMQFLYKQMINLYGSLANACSSRVQQETTPEDCIVNWTCYKSGTGEQKNGDTTIKCARLCEQF</sequence>
<dbReference type="PROSITE" id="PS51257">
    <property type="entry name" value="PROKAR_LIPOPROTEIN"/>
    <property type="match status" value="1"/>
</dbReference>
<dbReference type="RefSeq" id="WP_027270246.1">
    <property type="nucleotide sequence ID" value="NZ_CAAAJE010000006.1"/>
</dbReference>
<dbReference type="OrthoDB" id="5639182at2"/>
<proteinExistence type="predicted"/>
<dbReference type="Proteomes" id="UP000054621">
    <property type="component" value="Unassembled WGS sequence"/>
</dbReference>
<comment type="caution">
    <text evidence="2">The sequence shown here is derived from an EMBL/GenBank/DDBJ whole genome shotgun (WGS) entry which is preliminary data.</text>
</comment>